<dbReference type="EMBL" id="QMEY01000014">
    <property type="protein sequence ID" value="RBQ16857.1"/>
    <property type="molecule type" value="Genomic_DNA"/>
</dbReference>
<dbReference type="Proteomes" id="UP000253303">
    <property type="component" value="Unassembled WGS sequence"/>
</dbReference>
<evidence type="ECO:0000313" key="2">
    <source>
        <dbReference type="Proteomes" id="UP000253303"/>
    </source>
</evidence>
<keyword evidence="2" id="KW-1185">Reference proteome</keyword>
<sequence>MTDDADQAEKAMLEALEGFPQGRGRVQRVRLSAFGNAYEYGETVIAAHREDGGPITITHEWW</sequence>
<accession>A0A366LSX6</accession>
<proteinExistence type="predicted"/>
<gene>
    <name evidence="1" type="ORF">DP939_27710</name>
</gene>
<evidence type="ECO:0000313" key="1">
    <source>
        <dbReference type="EMBL" id="RBQ16857.1"/>
    </source>
</evidence>
<reference evidence="1 2" key="1">
    <citation type="submission" date="2018-06" db="EMBL/GenBank/DDBJ databases">
        <title>Sphaerisporangium craniellae sp. nov., isolated from a marine sponge in the South China Sea.</title>
        <authorList>
            <person name="Li L."/>
        </authorList>
    </citation>
    <scope>NUCLEOTIDE SEQUENCE [LARGE SCALE GENOMIC DNA]</scope>
    <source>
        <strain evidence="1 2">LHW63015</strain>
    </source>
</reference>
<name>A0A366LSX6_9ACTN</name>
<comment type="caution">
    <text evidence="1">The sequence shown here is derived from an EMBL/GenBank/DDBJ whole genome shotgun (WGS) entry which is preliminary data.</text>
</comment>
<dbReference type="RefSeq" id="WP_113983721.1">
    <property type="nucleotide sequence ID" value="NZ_QMEY01000014.1"/>
</dbReference>
<organism evidence="1 2">
    <name type="scientific">Spongiactinospora rosea</name>
    <dbReference type="NCBI Taxonomy" id="2248750"/>
    <lineage>
        <taxon>Bacteria</taxon>
        <taxon>Bacillati</taxon>
        <taxon>Actinomycetota</taxon>
        <taxon>Actinomycetes</taxon>
        <taxon>Streptosporangiales</taxon>
        <taxon>Streptosporangiaceae</taxon>
        <taxon>Spongiactinospora</taxon>
    </lineage>
</organism>
<dbReference type="AlphaFoldDB" id="A0A366LSX6"/>
<protein>
    <submittedName>
        <fullName evidence="1">Uncharacterized protein</fullName>
    </submittedName>
</protein>